<evidence type="ECO:0000256" key="1">
    <source>
        <dbReference type="SAM" id="MobiDB-lite"/>
    </source>
</evidence>
<dbReference type="OrthoDB" id="340745at2157"/>
<dbReference type="GO" id="GO:0016780">
    <property type="term" value="F:phosphotransferase activity, for other substituted phosphate groups"/>
    <property type="evidence" value="ECO:0007669"/>
    <property type="project" value="TreeGrafter"/>
</dbReference>
<proteinExistence type="predicted"/>
<dbReference type="EMBL" id="FNWL01000005">
    <property type="protein sequence ID" value="SEH17796.1"/>
    <property type="molecule type" value="Genomic_DNA"/>
</dbReference>
<reference evidence="5" key="1">
    <citation type="submission" date="2016-10" db="EMBL/GenBank/DDBJ databases">
        <authorList>
            <person name="Varghese N."/>
            <person name="Submissions S."/>
        </authorList>
    </citation>
    <scope>NUCLEOTIDE SEQUENCE [LARGE SCALE GENOMIC DNA]</scope>
    <source>
        <strain evidence="5">CGMCC 1.8981</strain>
    </source>
</reference>
<protein>
    <submittedName>
        <fullName evidence="4">Sugar transferase involved in LPS biosynthesis (Colanic, teichoic acid)</fullName>
    </submittedName>
</protein>
<feature type="transmembrane region" description="Helical" evidence="2">
    <location>
        <begin position="101"/>
        <end position="119"/>
    </location>
</feature>
<keyword evidence="4" id="KW-0808">Transferase</keyword>
<gene>
    <name evidence="4" type="ORF">SAMN04487967_3379</name>
</gene>
<keyword evidence="5" id="KW-1185">Reference proteome</keyword>
<dbReference type="PANTHER" id="PTHR30576">
    <property type="entry name" value="COLANIC BIOSYNTHESIS UDP-GLUCOSE LIPID CARRIER TRANSFERASE"/>
    <property type="match status" value="1"/>
</dbReference>
<sequence length="487" mass="51942">MFLSRDYRSEAATGTVVLAFAAAAIARLLTGESAALAGVPVSTVALTGAVVGVALVSLYTPRPRTVTTLVGHTGRQLAIACLALGALDVAGVAAAPDLATALVTGALLVFVLPVWYRACRRRSESQRILVVGDDPALLEETIRSLPVAPIGFLSPALSERPADGTPKTESTSTEESKQTAPVIVTDGGLAVGDRVDSIAGVDRLEGLSRLESVLRERDVNTVALAFEQGCREECFGVLRTCHDQGVDALAHESFADLLLVDERVGDDVVRVTLEPWPWYGRAAKRAFDIVFAAVGVVVLSPLILIIALAIKRDSPGPVLYNQTRSSELGGTFTISKFRSMVTDAESDGAQLSEADAGGVDPRVTRVGRVLRKTHMDEIPQLFSILTGEMSVVGPRPERPELDSEIAADGVDWSKRWFVKPGMTGIAQINDVTGFTPKQKLAYDIEYARRQSIWLDGKLVVLQVSSVLADVVDLATDRVGDDDRSSAD</sequence>
<feature type="domain" description="Bacterial sugar transferase" evidence="3">
    <location>
        <begin position="284"/>
        <end position="467"/>
    </location>
</feature>
<evidence type="ECO:0000313" key="4">
    <source>
        <dbReference type="EMBL" id="SEH17796.1"/>
    </source>
</evidence>
<dbReference type="Proteomes" id="UP000199112">
    <property type="component" value="Unassembled WGS sequence"/>
</dbReference>
<name>A0A1H6G3X7_9EURY</name>
<feature type="region of interest" description="Disordered" evidence="1">
    <location>
        <begin position="156"/>
        <end position="179"/>
    </location>
</feature>
<evidence type="ECO:0000313" key="5">
    <source>
        <dbReference type="Proteomes" id="UP000199112"/>
    </source>
</evidence>
<feature type="transmembrane region" description="Helical" evidence="2">
    <location>
        <begin position="35"/>
        <end position="56"/>
    </location>
</feature>
<organism evidence="4 5">
    <name type="scientific">Natronorubrum sediminis</name>
    <dbReference type="NCBI Taxonomy" id="640943"/>
    <lineage>
        <taxon>Archaea</taxon>
        <taxon>Methanobacteriati</taxon>
        <taxon>Methanobacteriota</taxon>
        <taxon>Stenosarchaea group</taxon>
        <taxon>Halobacteria</taxon>
        <taxon>Halobacteriales</taxon>
        <taxon>Natrialbaceae</taxon>
        <taxon>Natronorubrum</taxon>
    </lineage>
</organism>
<accession>A0A1H6G3X7</accession>
<feature type="transmembrane region" description="Helical" evidence="2">
    <location>
        <begin position="12"/>
        <end position="29"/>
    </location>
</feature>
<evidence type="ECO:0000256" key="2">
    <source>
        <dbReference type="SAM" id="Phobius"/>
    </source>
</evidence>
<keyword evidence="2" id="KW-0472">Membrane</keyword>
<feature type="transmembrane region" description="Helical" evidence="2">
    <location>
        <begin position="77"/>
        <end position="95"/>
    </location>
</feature>
<dbReference type="Pfam" id="PF02397">
    <property type="entry name" value="Bac_transf"/>
    <property type="match status" value="1"/>
</dbReference>
<keyword evidence="2" id="KW-1133">Transmembrane helix</keyword>
<dbReference type="AlphaFoldDB" id="A0A1H6G3X7"/>
<feature type="transmembrane region" description="Helical" evidence="2">
    <location>
        <begin position="289"/>
        <end position="310"/>
    </location>
</feature>
<dbReference type="PANTHER" id="PTHR30576:SF0">
    <property type="entry name" value="UNDECAPRENYL-PHOSPHATE N-ACETYLGALACTOSAMINYL 1-PHOSPHATE TRANSFERASE-RELATED"/>
    <property type="match status" value="1"/>
</dbReference>
<keyword evidence="2" id="KW-0812">Transmembrane</keyword>
<evidence type="ECO:0000259" key="3">
    <source>
        <dbReference type="Pfam" id="PF02397"/>
    </source>
</evidence>
<dbReference type="InterPro" id="IPR003362">
    <property type="entry name" value="Bact_transf"/>
</dbReference>